<feature type="domain" description="Metallo-beta-lactamase" evidence="6">
    <location>
        <begin position="33"/>
        <end position="187"/>
    </location>
</feature>
<dbReference type="InterPro" id="IPR050662">
    <property type="entry name" value="Sec-metab_biosynth-thioest"/>
</dbReference>
<dbReference type="EMBL" id="AZGY01000013">
    <property type="protein sequence ID" value="KZZ93409.1"/>
    <property type="molecule type" value="Genomic_DNA"/>
</dbReference>
<dbReference type="InterPro" id="IPR041516">
    <property type="entry name" value="LACTB2_WH"/>
</dbReference>
<dbReference type="STRING" id="1081109.A0A168A391"/>
<dbReference type="Proteomes" id="UP000078544">
    <property type="component" value="Unassembled WGS sequence"/>
</dbReference>
<evidence type="ECO:0000256" key="1">
    <source>
        <dbReference type="ARBA" id="ARBA00001947"/>
    </source>
</evidence>
<organism evidence="7 8">
    <name type="scientific">Moelleriella libera RCEF 2490</name>
    <dbReference type="NCBI Taxonomy" id="1081109"/>
    <lineage>
        <taxon>Eukaryota</taxon>
        <taxon>Fungi</taxon>
        <taxon>Dikarya</taxon>
        <taxon>Ascomycota</taxon>
        <taxon>Pezizomycotina</taxon>
        <taxon>Sordariomycetes</taxon>
        <taxon>Hypocreomycetidae</taxon>
        <taxon>Hypocreales</taxon>
        <taxon>Clavicipitaceae</taxon>
        <taxon>Moelleriella</taxon>
    </lineage>
</organism>
<comment type="caution">
    <text evidence="7">The sequence shown here is derived from an EMBL/GenBank/DDBJ whole genome shotgun (WGS) entry which is preliminary data.</text>
</comment>
<dbReference type="CDD" id="cd07722">
    <property type="entry name" value="LACTB2-like_MBL-fold"/>
    <property type="match status" value="1"/>
</dbReference>
<dbReference type="FunFam" id="3.60.15.10:FF:000041">
    <property type="entry name" value="Metallo-beta-lactamase domain protein"/>
    <property type="match status" value="1"/>
</dbReference>
<sequence>MALQLVTLPVVQRLSPRCIRILGGNPGTFTLQGTNTYLLGTGHKRILVDTGEGKSPWLSSVRSTLEAEQATIDIALLSHWHHDHTGGIADLISLVPDVQIYKYDPVTQQHAMVDGQKFSVEGATLTAVHTPGHTSDHFVFVLEEENAMFSADNVLGQGTAVFEDMSEYLKSLRKMQGLFSGKAYPGHGPVLEDGPGTIVQYIEHRQQRIKQVIEAMRGPDSSHVRGDVWSAMDIVKHVYRDVPTDLHLAACGGVLQILDKLVKDGMVCRHGDDQWQLAPDKSAL</sequence>
<name>A0A168A391_9HYPO</name>
<gene>
    <name evidence="7" type="ORF">AAL_05794</name>
</gene>
<reference evidence="7 8" key="1">
    <citation type="journal article" date="2016" name="Genome Biol. Evol.">
        <title>Divergent and convergent evolution of fungal pathogenicity.</title>
        <authorList>
            <person name="Shang Y."/>
            <person name="Xiao G."/>
            <person name="Zheng P."/>
            <person name="Cen K."/>
            <person name="Zhan S."/>
            <person name="Wang C."/>
        </authorList>
    </citation>
    <scope>NUCLEOTIDE SEQUENCE [LARGE SCALE GENOMIC DNA]</scope>
    <source>
        <strain evidence="7 8">RCEF 2490</strain>
    </source>
</reference>
<dbReference type="Pfam" id="PF17778">
    <property type="entry name" value="WHD_BLACT"/>
    <property type="match status" value="1"/>
</dbReference>
<dbReference type="OrthoDB" id="17458at2759"/>
<evidence type="ECO:0000256" key="4">
    <source>
        <dbReference type="ARBA" id="ARBA00022801"/>
    </source>
</evidence>
<dbReference type="Pfam" id="PF00753">
    <property type="entry name" value="Lactamase_B"/>
    <property type="match status" value="1"/>
</dbReference>
<protein>
    <submittedName>
        <fullName evidence="7">Beta-lactamase-like protein</fullName>
    </submittedName>
</protein>
<dbReference type="Gene3D" id="1.10.10.10">
    <property type="entry name" value="Winged helix-like DNA-binding domain superfamily/Winged helix DNA-binding domain"/>
    <property type="match status" value="1"/>
</dbReference>
<evidence type="ECO:0000259" key="6">
    <source>
        <dbReference type="SMART" id="SM00849"/>
    </source>
</evidence>
<keyword evidence="4" id="KW-0378">Hydrolase</keyword>
<evidence type="ECO:0000256" key="2">
    <source>
        <dbReference type="ARBA" id="ARBA00006759"/>
    </source>
</evidence>
<comment type="similarity">
    <text evidence="2">Belongs to the metallo-beta-lactamase superfamily. Glyoxalase II family.</text>
</comment>
<dbReference type="GO" id="GO:0046872">
    <property type="term" value="F:metal ion binding"/>
    <property type="evidence" value="ECO:0007669"/>
    <property type="project" value="UniProtKB-KW"/>
</dbReference>
<evidence type="ECO:0000256" key="3">
    <source>
        <dbReference type="ARBA" id="ARBA00022723"/>
    </source>
</evidence>
<dbReference type="SMART" id="SM00849">
    <property type="entry name" value="Lactamase_B"/>
    <property type="match status" value="1"/>
</dbReference>
<dbReference type="InterPro" id="IPR036388">
    <property type="entry name" value="WH-like_DNA-bd_sf"/>
</dbReference>
<dbReference type="SUPFAM" id="SSF56281">
    <property type="entry name" value="Metallo-hydrolase/oxidoreductase"/>
    <property type="match status" value="1"/>
</dbReference>
<dbReference type="InterPro" id="IPR036866">
    <property type="entry name" value="RibonucZ/Hydroxyglut_hydro"/>
</dbReference>
<dbReference type="AlphaFoldDB" id="A0A168A391"/>
<dbReference type="GO" id="GO:0044550">
    <property type="term" value="P:secondary metabolite biosynthetic process"/>
    <property type="evidence" value="ECO:0007669"/>
    <property type="project" value="TreeGrafter"/>
</dbReference>
<evidence type="ECO:0000256" key="5">
    <source>
        <dbReference type="ARBA" id="ARBA00022833"/>
    </source>
</evidence>
<dbReference type="PANTHER" id="PTHR23131:SF0">
    <property type="entry name" value="ENDORIBONUCLEASE LACTB2"/>
    <property type="match status" value="1"/>
</dbReference>
<dbReference type="GO" id="GO:0016787">
    <property type="term" value="F:hydrolase activity"/>
    <property type="evidence" value="ECO:0007669"/>
    <property type="project" value="UniProtKB-KW"/>
</dbReference>
<keyword evidence="8" id="KW-1185">Reference proteome</keyword>
<keyword evidence="5" id="KW-0862">Zinc</keyword>
<dbReference type="InterPro" id="IPR047921">
    <property type="entry name" value="LACTB2-like_MBL-fold"/>
</dbReference>
<dbReference type="InterPro" id="IPR001279">
    <property type="entry name" value="Metallo-B-lactamas"/>
</dbReference>
<dbReference type="Gene3D" id="3.60.15.10">
    <property type="entry name" value="Ribonuclease Z/Hydroxyacylglutathione hydrolase-like"/>
    <property type="match status" value="1"/>
</dbReference>
<comment type="cofactor">
    <cofactor evidence="1">
        <name>Zn(2+)</name>
        <dbReference type="ChEBI" id="CHEBI:29105"/>
    </cofactor>
</comment>
<accession>A0A168A391</accession>
<keyword evidence="3" id="KW-0479">Metal-binding</keyword>
<evidence type="ECO:0000313" key="7">
    <source>
        <dbReference type="EMBL" id="KZZ93409.1"/>
    </source>
</evidence>
<proteinExistence type="inferred from homology"/>
<evidence type="ECO:0000313" key="8">
    <source>
        <dbReference type="Proteomes" id="UP000078544"/>
    </source>
</evidence>
<dbReference type="PANTHER" id="PTHR23131">
    <property type="entry name" value="ENDORIBONUCLEASE LACTB2"/>
    <property type="match status" value="1"/>
</dbReference>